<accession>A0A9W9NG86</accession>
<comment type="caution">
    <text evidence="3">The sequence shown here is derived from an EMBL/GenBank/DDBJ whole genome shotgun (WGS) entry which is preliminary data.</text>
</comment>
<dbReference type="Gene3D" id="1.10.287.110">
    <property type="entry name" value="DnaJ domain"/>
    <property type="match status" value="1"/>
</dbReference>
<dbReference type="EMBL" id="JAPQKR010000004">
    <property type="protein sequence ID" value="KAJ5219352.1"/>
    <property type="molecule type" value="Genomic_DNA"/>
</dbReference>
<keyword evidence="4" id="KW-1185">Reference proteome</keyword>
<dbReference type="SMART" id="SM00271">
    <property type="entry name" value="DnaJ"/>
    <property type="match status" value="1"/>
</dbReference>
<feature type="compositionally biased region" description="Low complexity" evidence="1">
    <location>
        <begin position="344"/>
        <end position="353"/>
    </location>
</feature>
<sequence>MPANSSVNYYVVLGVARDASKQEINAAFKKLALKLHPDKCGNNEELIEQFRNASEAVDVLRDEGRRRKHDELLDRPFGNDPRLQKLYDLFGARPSRRWPTPQDNEYWTCRRNETNRTGKPREKQGGMSYDLESNYAHHASDILKPAFSKRPIVPLRFKESNFEVPDIVVPKIEVTNVEPPDAEPPLQPADIDRWAGECAGTNPEAQKEVFERCMMGMEARVVGDEAAEMENEEYGLKDALSTGLEGFDHGDPVSDIDEVKKHKSDAAFPHGSDCKCHIHSCSSPTYDDNFVDGEVRLSDKCHVPSWSTPSYDGISEDGGLHLSDDKIRSSNDDTIYSKFTESPQSAQQDDSASLTDEDSDDGVLLPHERSGVYNTIHPFIPFFQAKLKDPSGSYTFDDLHKEIKGLVLEAYARWLGNQRSSCPKDTPTTTPNDTEKCYHLGLWVKHLDHAECKICRLWRPLYVLTCSGCGAMACVGCKFQNAA</sequence>
<feature type="domain" description="J" evidence="2">
    <location>
        <begin position="8"/>
        <end position="73"/>
    </location>
</feature>
<dbReference type="Proteomes" id="UP001150904">
    <property type="component" value="Unassembled WGS sequence"/>
</dbReference>
<evidence type="ECO:0000313" key="3">
    <source>
        <dbReference type="EMBL" id="KAJ5219352.1"/>
    </source>
</evidence>
<dbReference type="InterPro" id="IPR001623">
    <property type="entry name" value="DnaJ_domain"/>
</dbReference>
<keyword evidence="3" id="KW-0346">Stress response</keyword>
<name>A0A9W9NG86_9EURO</name>
<dbReference type="PROSITE" id="PS50076">
    <property type="entry name" value="DNAJ_2"/>
    <property type="match status" value="1"/>
</dbReference>
<feature type="region of interest" description="Disordered" evidence="1">
    <location>
        <begin position="339"/>
        <end position="361"/>
    </location>
</feature>
<dbReference type="PRINTS" id="PR00625">
    <property type="entry name" value="JDOMAIN"/>
</dbReference>
<dbReference type="RefSeq" id="XP_058313925.1">
    <property type="nucleotide sequence ID" value="XM_058448514.1"/>
</dbReference>
<dbReference type="AlphaFoldDB" id="A0A9W9NG86"/>
<dbReference type="OrthoDB" id="442087at2759"/>
<evidence type="ECO:0000256" key="1">
    <source>
        <dbReference type="SAM" id="MobiDB-lite"/>
    </source>
</evidence>
<organism evidence="3 4">
    <name type="scientific">Penicillium cinerascens</name>
    <dbReference type="NCBI Taxonomy" id="70096"/>
    <lineage>
        <taxon>Eukaryota</taxon>
        <taxon>Fungi</taxon>
        <taxon>Dikarya</taxon>
        <taxon>Ascomycota</taxon>
        <taxon>Pezizomycotina</taxon>
        <taxon>Eurotiomycetes</taxon>
        <taxon>Eurotiomycetidae</taxon>
        <taxon>Eurotiales</taxon>
        <taxon>Aspergillaceae</taxon>
        <taxon>Penicillium</taxon>
    </lineage>
</organism>
<dbReference type="InterPro" id="IPR036869">
    <property type="entry name" value="J_dom_sf"/>
</dbReference>
<dbReference type="InterPro" id="IPR050817">
    <property type="entry name" value="DjlA_DnaK_co-chaperone"/>
</dbReference>
<gene>
    <name evidence="3" type="ORF">N7498_001451</name>
</gene>
<dbReference type="Pfam" id="PF00226">
    <property type="entry name" value="DnaJ"/>
    <property type="match status" value="1"/>
</dbReference>
<dbReference type="CDD" id="cd06257">
    <property type="entry name" value="DnaJ"/>
    <property type="match status" value="1"/>
</dbReference>
<evidence type="ECO:0000259" key="2">
    <source>
        <dbReference type="PROSITE" id="PS50076"/>
    </source>
</evidence>
<protein>
    <submittedName>
        <fullName evidence="3">Heat shock protein DnaJ N-terminal</fullName>
    </submittedName>
</protein>
<reference evidence="3" key="1">
    <citation type="submission" date="2022-12" db="EMBL/GenBank/DDBJ databases">
        <authorList>
            <person name="Petersen C."/>
        </authorList>
    </citation>
    <scope>NUCLEOTIDE SEQUENCE</scope>
    <source>
        <strain evidence="3">IBT 15544</strain>
    </source>
</reference>
<evidence type="ECO:0000313" key="4">
    <source>
        <dbReference type="Proteomes" id="UP001150904"/>
    </source>
</evidence>
<dbReference type="GeneID" id="83175814"/>
<dbReference type="PANTHER" id="PTHR24074">
    <property type="entry name" value="CO-CHAPERONE PROTEIN DJLA"/>
    <property type="match status" value="1"/>
</dbReference>
<reference evidence="3" key="2">
    <citation type="journal article" date="2023" name="IMA Fungus">
        <title>Comparative genomic study of the Penicillium genus elucidates a diverse pangenome and 15 lateral gene transfer events.</title>
        <authorList>
            <person name="Petersen C."/>
            <person name="Sorensen T."/>
            <person name="Nielsen M.R."/>
            <person name="Sondergaard T.E."/>
            <person name="Sorensen J.L."/>
            <person name="Fitzpatrick D.A."/>
            <person name="Frisvad J.C."/>
            <person name="Nielsen K.L."/>
        </authorList>
    </citation>
    <scope>NUCLEOTIDE SEQUENCE</scope>
    <source>
        <strain evidence="3">IBT 15544</strain>
    </source>
</reference>
<proteinExistence type="predicted"/>
<dbReference type="SUPFAM" id="SSF46565">
    <property type="entry name" value="Chaperone J-domain"/>
    <property type="match status" value="1"/>
</dbReference>